<gene>
    <name evidence="2" type="ORF">BDZ83DRAFT_729449</name>
</gene>
<organism evidence="2 3">
    <name type="scientific">Glomerella acutata</name>
    <name type="common">Colletotrichum acutatum</name>
    <dbReference type="NCBI Taxonomy" id="27357"/>
    <lineage>
        <taxon>Eukaryota</taxon>
        <taxon>Fungi</taxon>
        <taxon>Dikarya</taxon>
        <taxon>Ascomycota</taxon>
        <taxon>Pezizomycotina</taxon>
        <taxon>Sordariomycetes</taxon>
        <taxon>Hypocreomycetidae</taxon>
        <taxon>Glomerellales</taxon>
        <taxon>Glomerellaceae</taxon>
        <taxon>Colletotrichum</taxon>
        <taxon>Colletotrichum acutatum species complex</taxon>
    </lineage>
</organism>
<evidence type="ECO:0000313" key="3">
    <source>
        <dbReference type="Proteomes" id="UP001244207"/>
    </source>
</evidence>
<evidence type="ECO:0000313" key="2">
    <source>
        <dbReference type="EMBL" id="KAK1726574.1"/>
    </source>
</evidence>
<feature type="region of interest" description="Disordered" evidence="1">
    <location>
        <begin position="1"/>
        <end position="20"/>
    </location>
</feature>
<accession>A0AAD8URJ5</accession>
<evidence type="ECO:0000256" key="1">
    <source>
        <dbReference type="SAM" id="MobiDB-lite"/>
    </source>
</evidence>
<dbReference type="Proteomes" id="UP001244207">
    <property type="component" value="Unassembled WGS sequence"/>
</dbReference>
<sequence length="129" mass="14007">MSNVTGRDQTETSEHIKSQSSGSRATAIHLLLPNFTDVLLANAKYLSPAAGRWSSSTNLERVAVGRPDGLELGGSWPDDQRQLALRYSVFGACGTWVMGWVFWLHNASAAKAEAEGSWKVDESMSLPLV</sequence>
<dbReference type="AlphaFoldDB" id="A0AAD8URJ5"/>
<name>A0AAD8URJ5_GLOAC</name>
<protein>
    <submittedName>
        <fullName evidence="2">Uncharacterized protein</fullName>
    </submittedName>
</protein>
<reference evidence="2" key="1">
    <citation type="submission" date="2021-12" db="EMBL/GenBank/DDBJ databases">
        <title>Comparative genomics, transcriptomics and evolutionary studies reveal genomic signatures of adaptation to plant cell wall in hemibiotrophic fungi.</title>
        <authorList>
            <consortium name="DOE Joint Genome Institute"/>
            <person name="Baroncelli R."/>
            <person name="Diaz J.F."/>
            <person name="Benocci T."/>
            <person name="Peng M."/>
            <person name="Battaglia E."/>
            <person name="Haridas S."/>
            <person name="Andreopoulos W."/>
            <person name="Labutti K."/>
            <person name="Pangilinan J."/>
            <person name="Floch G.L."/>
            <person name="Makela M.R."/>
            <person name="Henrissat B."/>
            <person name="Grigoriev I.V."/>
            <person name="Crouch J.A."/>
            <person name="De Vries R.P."/>
            <person name="Sukno S.A."/>
            <person name="Thon M.R."/>
        </authorList>
    </citation>
    <scope>NUCLEOTIDE SEQUENCE</scope>
    <source>
        <strain evidence="2">CBS 112980</strain>
    </source>
</reference>
<feature type="compositionally biased region" description="Basic and acidic residues" evidence="1">
    <location>
        <begin position="8"/>
        <end position="17"/>
    </location>
</feature>
<dbReference type="RefSeq" id="XP_060366629.1">
    <property type="nucleotide sequence ID" value="XM_060512821.1"/>
</dbReference>
<dbReference type="EMBL" id="JAHMHS010000031">
    <property type="protein sequence ID" value="KAK1726574.1"/>
    <property type="molecule type" value="Genomic_DNA"/>
</dbReference>
<proteinExistence type="predicted"/>
<keyword evidence="3" id="KW-1185">Reference proteome</keyword>
<comment type="caution">
    <text evidence="2">The sequence shown here is derived from an EMBL/GenBank/DDBJ whole genome shotgun (WGS) entry which is preliminary data.</text>
</comment>
<dbReference type="GeneID" id="85396719"/>